<dbReference type="SUPFAM" id="SSF54427">
    <property type="entry name" value="NTF2-like"/>
    <property type="match status" value="1"/>
</dbReference>
<dbReference type="RefSeq" id="WP_344742180.1">
    <property type="nucleotide sequence ID" value="NZ_BAABAY010000007.1"/>
</dbReference>
<dbReference type="InterPro" id="IPR032710">
    <property type="entry name" value="NTF2-like_dom_sf"/>
</dbReference>
<reference evidence="1 2" key="1">
    <citation type="submission" date="2024-02" db="EMBL/GenBank/DDBJ databases">
        <title>A Gaetbulibacter species isolated from tidal flats and genomic insights of their niches.</title>
        <authorList>
            <person name="Ye Y."/>
        </authorList>
    </citation>
    <scope>NUCLEOTIDE SEQUENCE [LARGE SCALE GENOMIC DNA]</scope>
    <source>
        <strain evidence="1 2">KYW382</strain>
    </source>
</reference>
<keyword evidence="2" id="KW-1185">Reference proteome</keyword>
<name>A0ABW7N406_9FLAO</name>
<sequence>MKHLVLVLSFTLCINSIHAQKKDDDTSKNAENPVEFSIDSSRVLTLDKTIKTLYRSISGGKNEKRNWKQFKYLFKPDAKLIPSGINELGQYMVNYMSPDDYIKNSGTWLEENGFIEKEIHREIDAFGNIAHVFSTYEAYLTHDQKTPFMRGINSIQLQFDGKRWWIVNIFWTQETKYNPIPKTYLPNNY</sequence>
<proteinExistence type="predicted"/>
<evidence type="ECO:0000313" key="1">
    <source>
        <dbReference type="EMBL" id="MFH6773068.1"/>
    </source>
</evidence>
<organism evidence="1 2">
    <name type="scientific">Gaetbulibacter aestuarii</name>
    <dbReference type="NCBI Taxonomy" id="1502358"/>
    <lineage>
        <taxon>Bacteria</taxon>
        <taxon>Pseudomonadati</taxon>
        <taxon>Bacteroidota</taxon>
        <taxon>Flavobacteriia</taxon>
        <taxon>Flavobacteriales</taxon>
        <taxon>Flavobacteriaceae</taxon>
        <taxon>Gaetbulibacter</taxon>
    </lineage>
</organism>
<evidence type="ECO:0000313" key="2">
    <source>
        <dbReference type="Proteomes" id="UP001610100"/>
    </source>
</evidence>
<evidence type="ECO:0008006" key="3">
    <source>
        <dbReference type="Google" id="ProtNLM"/>
    </source>
</evidence>
<comment type="caution">
    <text evidence="1">The sequence shown here is derived from an EMBL/GenBank/DDBJ whole genome shotgun (WGS) entry which is preliminary data.</text>
</comment>
<dbReference type="EMBL" id="JBAWKB010000006">
    <property type="protein sequence ID" value="MFH6773068.1"/>
    <property type="molecule type" value="Genomic_DNA"/>
</dbReference>
<accession>A0ABW7N406</accession>
<dbReference type="Gene3D" id="3.10.450.50">
    <property type="match status" value="1"/>
</dbReference>
<dbReference type="Proteomes" id="UP001610100">
    <property type="component" value="Unassembled WGS sequence"/>
</dbReference>
<gene>
    <name evidence="1" type="ORF">V8G58_14075</name>
</gene>
<protein>
    <recommendedName>
        <fullName evidence="3">Nuclear transport factor 2 family protein</fullName>
    </recommendedName>
</protein>